<protein>
    <recommendedName>
        <fullName evidence="3">Chromo domain-containing protein</fullName>
    </recommendedName>
</protein>
<dbReference type="EMBL" id="JAUBYV010000003">
    <property type="protein sequence ID" value="KAK2628205.1"/>
    <property type="molecule type" value="Genomic_DNA"/>
</dbReference>
<dbReference type="InterPro" id="IPR016197">
    <property type="entry name" value="Chromo-like_dom_sf"/>
</dbReference>
<feature type="compositionally biased region" description="Basic residues" evidence="2">
    <location>
        <begin position="132"/>
        <end position="143"/>
    </location>
</feature>
<sequence>MSSLENLEGPSISPPQENEFDFVVAERPKYTPGSGPPLAPISIMLPHDTSDTAVIETHFQHEDLPRYIVTYSDTPQLRIAVAPDRVLNYVSARTLEEYEWKQTNVKRAFDVKGKGKANQNQKVGGTRDKSQPKKSKPGRKRKHAIMEDLSGAGALKTMGPSSSRSGLKKSTQESVFNSSKRPSLAFPGTESEEGEDDGLPTDIAIQAQLHSTMDPRSRSLSRLAMKQSMTASSTPEHLAAERRKCPSPSPYSRETRSSSRQTLESVSRASSVGNEAKRQCRTLDRESVATLSSRDARIAYDELEKAQNNKIKAVSKKSRHFEQYSTLAKTKEKRKPEPEAEPELEIEPAAEDDEDEQEYEVEAILGEQIRSVGKKNEPVIYYEIKWVGWDETTAEPAYNVGEEAIAQYERKKQLGLIDTHMSKQLRAEGGNGSDVTVGSSDEDGLFVGGSKNIRGHAASSSQPVRGEAIDDEDSDESAYK</sequence>
<feature type="compositionally biased region" description="Acidic residues" evidence="2">
    <location>
        <begin position="339"/>
        <end position="358"/>
    </location>
</feature>
<dbReference type="Gene3D" id="2.40.50.40">
    <property type="match status" value="1"/>
</dbReference>
<evidence type="ECO:0000313" key="4">
    <source>
        <dbReference type="EMBL" id="KAK2628205.1"/>
    </source>
</evidence>
<comment type="caution">
    <text evidence="4">The sequence shown here is derived from an EMBL/GenBank/DDBJ whole genome shotgun (WGS) entry which is preliminary data.</text>
</comment>
<feature type="compositionally biased region" description="Polar residues" evidence="2">
    <location>
        <begin position="159"/>
        <end position="181"/>
    </location>
</feature>
<feature type="compositionally biased region" description="Acidic residues" evidence="2">
    <location>
        <begin position="469"/>
        <end position="480"/>
    </location>
</feature>
<comment type="subunit">
    <text evidence="1">Component of the NuA4 histone acetyltransferase complex.</text>
</comment>
<feature type="compositionally biased region" description="Acidic residues" evidence="2">
    <location>
        <begin position="190"/>
        <end position="199"/>
    </location>
</feature>
<dbReference type="GO" id="GO:0006338">
    <property type="term" value="P:chromatin remodeling"/>
    <property type="evidence" value="ECO:0007669"/>
    <property type="project" value="UniProtKB-ARBA"/>
</dbReference>
<dbReference type="AlphaFoldDB" id="A0AAD9T4L9"/>
<accession>A0AAD9T4L9</accession>
<dbReference type="SMART" id="SM00298">
    <property type="entry name" value="CHROMO"/>
    <property type="match status" value="1"/>
</dbReference>
<reference evidence="4" key="1">
    <citation type="submission" date="2023-06" db="EMBL/GenBank/DDBJ databases">
        <title>Draft genome of Marssonina rosae.</title>
        <authorList>
            <person name="Cheng Q."/>
        </authorList>
    </citation>
    <scope>NUCLEOTIDE SEQUENCE</scope>
    <source>
        <strain evidence="4">R4</strain>
    </source>
</reference>
<feature type="region of interest" description="Disordered" evidence="2">
    <location>
        <begin position="111"/>
        <end position="286"/>
    </location>
</feature>
<evidence type="ECO:0000259" key="3">
    <source>
        <dbReference type="SMART" id="SM00298"/>
    </source>
</evidence>
<feature type="compositionally biased region" description="Polar residues" evidence="2">
    <location>
        <begin position="258"/>
        <end position="273"/>
    </location>
</feature>
<evidence type="ECO:0000313" key="5">
    <source>
        <dbReference type="Proteomes" id="UP001285354"/>
    </source>
</evidence>
<keyword evidence="5" id="KW-1185">Reference proteome</keyword>
<evidence type="ECO:0000256" key="1">
    <source>
        <dbReference type="ARBA" id="ARBA00011353"/>
    </source>
</evidence>
<name>A0AAD9T4L9_9HELO</name>
<feature type="compositionally biased region" description="Basic and acidic residues" evidence="2">
    <location>
        <begin position="275"/>
        <end position="286"/>
    </location>
</feature>
<dbReference type="Proteomes" id="UP001285354">
    <property type="component" value="Unassembled WGS sequence"/>
</dbReference>
<gene>
    <name evidence="4" type="ORF">QTJ16_002851</name>
</gene>
<dbReference type="InterPro" id="IPR000953">
    <property type="entry name" value="Chromo/chromo_shadow_dom"/>
</dbReference>
<feature type="region of interest" description="Disordered" evidence="2">
    <location>
        <begin position="307"/>
        <end position="358"/>
    </location>
</feature>
<evidence type="ECO:0000256" key="2">
    <source>
        <dbReference type="SAM" id="MobiDB-lite"/>
    </source>
</evidence>
<dbReference type="SUPFAM" id="SSF54160">
    <property type="entry name" value="Chromo domain-like"/>
    <property type="match status" value="1"/>
</dbReference>
<organism evidence="4 5">
    <name type="scientific">Diplocarpon rosae</name>
    <dbReference type="NCBI Taxonomy" id="946125"/>
    <lineage>
        <taxon>Eukaryota</taxon>
        <taxon>Fungi</taxon>
        <taxon>Dikarya</taxon>
        <taxon>Ascomycota</taxon>
        <taxon>Pezizomycotina</taxon>
        <taxon>Leotiomycetes</taxon>
        <taxon>Helotiales</taxon>
        <taxon>Drepanopezizaceae</taxon>
        <taxon>Diplocarpon</taxon>
    </lineage>
</organism>
<feature type="region of interest" description="Disordered" evidence="2">
    <location>
        <begin position="426"/>
        <end position="480"/>
    </location>
</feature>
<proteinExistence type="predicted"/>
<feature type="domain" description="Chromo" evidence="3">
    <location>
        <begin position="358"/>
        <end position="413"/>
    </location>
</feature>